<dbReference type="PROSITE" id="PS01156">
    <property type="entry name" value="TONB_DEPENDENT_REC_2"/>
    <property type="match status" value="1"/>
</dbReference>
<feature type="short sequence motif" description="TonB C-terminal box" evidence="15">
    <location>
        <begin position="705"/>
        <end position="722"/>
    </location>
</feature>
<evidence type="ECO:0000256" key="17">
    <source>
        <dbReference type="SAM" id="SignalP"/>
    </source>
</evidence>
<evidence type="ECO:0000256" key="6">
    <source>
        <dbReference type="ARBA" id="ARBA00022692"/>
    </source>
</evidence>
<dbReference type="NCBIfam" id="TIGR01783">
    <property type="entry name" value="TonB-siderophor"/>
    <property type="match status" value="1"/>
</dbReference>
<protein>
    <submittedName>
        <fullName evidence="20">TonB-dependent receptor</fullName>
    </submittedName>
</protein>
<keyword evidence="12 20" id="KW-0675">Receptor</keyword>
<name>A0A5D4XGN1_9GAMM</name>
<keyword evidence="11 14" id="KW-0472">Membrane</keyword>
<dbReference type="RefSeq" id="WP_149104506.1">
    <property type="nucleotide sequence ID" value="NZ_VTFT01000002.1"/>
</dbReference>
<keyword evidence="3 14" id="KW-0813">Transport</keyword>
<evidence type="ECO:0000256" key="1">
    <source>
        <dbReference type="ARBA" id="ARBA00004571"/>
    </source>
</evidence>
<sequence length="722" mass="78606">MTRRSHLTLSIASILALAPFAAAAQQPDAPGATSATAVSSADGDATELDAVRVVGRAQRLYKAEDTSLATRTDTPLELVPQSVQVINRDLIDDQGAHQVTDLYRNISGISFFSYAGVVLRGFRQENVLYDGLRGDPYAGFSVPQLFNIERVEVLKGPAGAAYGSGDPGGVINYATKKPTALPERELRLQAGNFDYGAASIEASGPLDAAGRVRYRVGVHVDHEEGFRNNTSQDSLIGDVGFAFDVGDTGELLLQYTDLQQELDANRLRGVPASDDGVFLTDREWNTNEPTDYLELDARIGLARYTAAPTDALDVSLAVRWFENAERQQYHESRGIAADGRTVWREFRDQARDVEGLATAGHAALDITTGSIAHTLLFGGEISQLDAYFIGRTATGVERGGPVPGLDLFDPVYGLSGGADYGLDTLPFRPATRTRSRQDGLYLQDQMDLGRWHVLAGLRWDRFEDTNRVADTAIDGNDLTWRVGTTFEATDAVNLYASMATGYSPQSAGSQNPLAGGPFDPERSRQWEMGAKSSLAGGRITLNAAVYRIERSNVVQGTGEDAGNDGVDDLAALGLVRSDGFELDLLADLTERWVLNLAYGYNDARVLEGDPAAAGNTTGDSDRFANAPRHKLGLWTRYDLPAIASSIAFGVDHVGERVSLEGQAVKAYTIFDASWQTQWRDWTFQANIKNLFDKVYAASGFIERTGHFPGEPRRLYLQARYRF</sequence>
<keyword evidence="4 14" id="KW-1134">Transmembrane beta strand</keyword>
<evidence type="ECO:0000256" key="14">
    <source>
        <dbReference type="PROSITE-ProRule" id="PRU01360"/>
    </source>
</evidence>
<evidence type="ECO:0000313" key="20">
    <source>
        <dbReference type="EMBL" id="TYT23806.1"/>
    </source>
</evidence>
<dbReference type="InterPro" id="IPR039426">
    <property type="entry name" value="TonB-dep_rcpt-like"/>
</dbReference>
<dbReference type="InterPro" id="IPR036942">
    <property type="entry name" value="Beta-barrel_TonB_sf"/>
</dbReference>
<dbReference type="InterPro" id="IPR010917">
    <property type="entry name" value="TonB_rcpt_CS"/>
</dbReference>
<feature type="signal peptide" evidence="17">
    <location>
        <begin position="1"/>
        <end position="24"/>
    </location>
</feature>
<dbReference type="CDD" id="cd01347">
    <property type="entry name" value="ligand_gated_channel"/>
    <property type="match status" value="1"/>
</dbReference>
<dbReference type="AlphaFoldDB" id="A0A5D4XGN1"/>
<evidence type="ECO:0000256" key="2">
    <source>
        <dbReference type="ARBA" id="ARBA00009810"/>
    </source>
</evidence>
<keyword evidence="13 14" id="KW-0998">Cell outer membrane</keyword>
<evidence type="ECO:0000256" key="11">
    <source>
        <dbReference type="ARBA" id="ARBA00023136"/>
    </source>
</evidence>
<evidence type="ECO:0000256" key="3">
    <source>
        <dbReference type="ARBA" id="ARBA00022448"/>
    </source>
</evidence>
<dbReference type="OrthoDB" id="9790771at2"/>
<evidence type="ECO:0000256" key="15">
    <source>
        <dbReference type="PROSITE-ProRule" id="PRU10144"/>
    </source>
</evidence>
<dbReference type="EMBL" id="VTFT01000002">
    <property type="protein sequence ID" value="TYT23806.1"/>
    <property type="molecule type" value="Genomic_DNA"/>
</dbReference>
<dbReference type="PANTHER" id="PTHR32552:SF68">
    <property type="entry name" value="FERRICHROME OUTER MEMBRANE TRANSPORTER_PHAGE RECEPTOR"/>
    <property type="match status" value="1"/>
</dbReference>
<reference evidence="20 21" key="1">
    <citation type="submission" date="2019-08" db="EMBL/GenBank/DDBJ databases">
        <title>Luteimonas viscosus sp. nov., isolated from soil of a sunflower field.</title>
        <authorList>
            <person name="Jianli Z."/>
            <person name="Ying Z."/>
        </authorList>
    </citation>
    <scope>NUCLEOTIDE SEQUENCE [LARGE SCALE GENOMIC DNA]</scope>
    <source>
        <strain evidence="20 21">XBU10</strain>
    </source>
</reference>
<evidence type="ECO:0000256" key="4">
    <source>
        <dbReference type="ARBA" id="ARBA00022452"/>
    </source>
</evidence>
<keyword evidence="5" id="KW-0410">Iron transport</keyword>
<evidence type="ECO:0000256" key="8">
    <source>
        <dbReference type="ARBA" id="ARBA00023004"/>
    </source>
</evidence>
<keyword evidence="7 17" id="KW-0732">Signal</keyword>
<evidence type="ECO:0000256" key="9">
    <source>
        <dbReference type="ARBA" id="ARBA00023065"/>
    </source>
</evidence>
<dbReference type="InterPro" id="IPR037066">
    <property type="entry name" value="Plug_dom_sf"/>
</dbReference>
<proteinExistence type="inferred from homology"/>
<comment type="caution">
    <text evidence="20">The sequence shown here is derived from an EMBL/GenBank/DDBJ whole genome shotgun (WGS) entry which is preliminary data.</text>
</comment>
<keyword evidence="10 16" id="KW-0798">TonB box</keyword>
<dbReference type="PROSITE" id="PS52016">
    <property type="entry name" value="TONB_DEPENDENT_REC_3"/>
    <property type="match status" value="1"/>
</dbReference>
<evidence type="ECO:0000256" key="7">
    <source>
        <dbReference type="ARBA" id="ARBA00022729"/>
    </source>
</evidence>
<keyword evidence="6 14" id="KW-0812">Transmembrane</keyword>
<dbReference type="InterPro" id="IPR012910">
    <property type="entry name" value="Plug_dom"/>
</dbReference>
<dbReference type="Gene3D" id="2.40.170.20">
    <property type="entry name" value="TonB-dependent receptor, beta-barrel domain"/>
    <property type="match status" value="1"/>
</dbReference>
<accession>A0A5D4XGN1</accession>
<comment type="subcellular location">
    <subcellularLocation>
        <location evidence="1 14">Cell outer membrane</location>
        <topology evidence="1 14">Multi-pass membrane protein</topology>
    </subcellularLocation>
</comment>
<keyword evidence="21" id="KW-1185">Reference proteome</keyword>
<evidence type="ECO:0000313" key="21">
    <source>
        <dbReference type="Proteomes" id="UP000324973"/>
    </source>
</evidence>
<dbReference type="Pfam" id="PF07715">
    <property type="entry name" value="Plug"/>
    <property type="match status" value="1"/>
</dbReference>
<dbReference type="Proteomes" id="UP000324973">
    <property type="component" value="Unassembled WGS sequence"/>
</dbReference>
<dbReference type="InterPro" id="IPR000531">
    <property type="entry name" value="Beta-barrel_TonB"/>
</dbReference>
<organism evidence="20 21">
    <name type="scientific">Luteimonas viscosa</name>
    <dbReference type="NCBI Taxonomy" id="1132694"/>
    <lineage>
        <taxon>Bacteria</taxon>
        <taxon>Pseudomonadati</taxon>
        <taxon>Pseudomonadota</taxon>
        <taxon>Gammaproteobacteria</taxon>
        <taxon>Lysobacterales</taxon>
        <taxon>Lysobacteraceae</taxon>
        <taxon>Luteimonas</taxon>
    </lineage>
</organism>
<evidence type="ECO:0000256" key="5">
    <source>
        <dbReference type="ARBA" id="ARBA00022496"/>
    </source>
</evidence>
<keyword evidence="9" id="KW-0406">Ion transport</keyword>
<dbReference type="SUPFAM" id="SSF56935">
    <property type="entry name" value="Porins"/>
    <property type="match status" value="1"/>
</dbReference>
<dbReference type="InterPro" id="IPR010105">
    <property type="entry name" value="TonB_sidphr_rcpt"/>
</dbReference>
<keyword evidence="8" id="KW-0408">Iron</keyword>
<feature type="domain" description="TonB-dependent receptor-like beta-barrel" evidence="18">
    <location>
        <begin position="264"/>
        <end position="690"/>
    </location>
</feature>
<dbReference type="GO" id="GO:0038023">
    <property type="term" value="F:signaling receptor activity"/>
    <property type="evidence" value="ECO:0007669"/>
    <property type="project" value="InterPro"/>
</dbReference>
<dbReference type="Pfam" id="PF00593">
    <property type="entry name" value="TonB_dep_Rec_b-barrel"/>
    <property type="match status" value="1"/>
</dbReference>
<evidence type="ECO:0000256" key="13">
    <source>
        <dbReference type="ARBA" id="ARBA00023237"/>
    </source>
</evidence>
<evidence type="ECO:0000259" key="18">
    <source>
        <dbReference type="Pfam" id="PF00593"/>
    </source>
</evidence>
<comment type="similarity">
    <text evidence="2 14 16">Belongs to the TonB-dependent receptor family.</text>
</comment>
<dbReference type="PANTHER" id="PTHR32552">
    <property type="entry name" value="FERRICHROME IRON RECEPTOR-RELATED"/>
    <property type="match status" value="1"/>
</dbReference>
<evidence type="ECO:0000256" key="12">
    <source>
        <dbReference type="ARBA" id="ARBA00023170"/>
    </source>
</evidence>
<evidence type="ECO:0000256" key="16">
    <source>
        <dbReference type="RuleBase" id="RU003357"/>
    </source>
</evidence>
<feature type="chain" id="PRO_5022987093" evidence="17">
    <location>
        <begin position="25"/>
        <end position="722"/>
    </location>
</feature>
<dbReference type="GO" id="GO:0009279">
    <property type="term" value="C:cell outer membrane"/>
    <property type="evidence" value="ECO:0007669"/>
    <property type="project" value="UniProtKB-SubCell"/>
</dbReference>
<dbReference type="GO" id="GO:0015344">
    <property type="term" value="F:siderophore uptake transmembrane transporter activity"/>
    <property type="evidence" value="ECO:0007669"/>
    <property type="project" value="TreeGrafter"/>
</dbReference>
<gene>
    <name evidence="20" type="ORF">FZO89_16430</name>
</gene>
<evidence type="ECO:0000259" key="19">
    <source>
        <dbReference type="Pfam" id="PF07715"/>
    </source>
</evidence>
<feature type="domain" description="TonB-dependent receptor plug" evidence="19">
    <location>
        <begin position="78"/>
        <end position="170"/>
    </location>
</feature>
<dbReference type="GO" id="GO:0015891">
    <property type="term" value="P:siderophore transport"/>
    <property type="evidence" value="ECO:0007669"/>
    <property type="project" value="InterPro"/>
</dbReference>
<dbReference type="Gene3D" id="2.170.130.10">
    <property type="entry name" value="TonB-dependent receptor, plug domain"/>
    <property type="match status" value="1"/>
</dbReference>
<evidence type="ECO:0000256" key="10">
    <source>
        <dbReference type="ARBA" id="ARBA00023077"/>
    </source>
</evidence>